<keyword evidence="8" id="KW-1185">Reference proteome</keyword>
<dbReference type="SUPFAM" id="SSF47384">
    <property type="entry name" value="Homodimeric domain of signal transducing histidine kinase"/>
    <property type="match status" value="1"/>
</dbReference>
<dbReference type="PROSITE" id="PS50109">
    <property type="entry name" value="HIS_KIN"/>
    <property type="match status" value="1"/>
</dbReference>
<dbReference type="SMART" id="SM00387">
    <property type="entry name" value="HATPase_c"/>
    <property type="match status" value="1"/>
</dbReference>
<dbReference type="InterPro" id="IPR036890">
    <property type="entry name" value="HATPase_C_sf"/>
</dbReference>
<dbReference type="InterPro" id="IPR003661">
    <property type="entry name" value="HisK_dim/P_dom"/>
</dbReference>
<reference evidence="8" key="1">
    <citation type="journal article" date="2015" name="Genome Announc.">
        <title>Complete Genome Sequence of Herbaspirillum hiltneri N3 (DSM 17495), Isolated from Surface-Sterilized Wheat Roots.</title>
        <authorList>
            <person name="Guizelini D."/>
            <person name="Saizaki P.M."/>
            <person name="Coimbra N.A."/>
            <person name="Weiss V.A."/>
            <person name="Faoro H."/>
            <person name="Sfeir M.Z."/>
            <person name="Baura V.A."/>
            <person name="Monteiro R.A."/>
            <person name="Chubatsu L.S."/>
            <person name="Souza E.M."/>
            <person name="Cruz L.M."/>
            <person name="Pedrosa F.O."/>
            <person name="Raittz R.T."/>
            <person name="Marchaukoski J.N."/>
            <person name="Steffens M.B."/>
        </authorList>
    </citation>
    <scope>NUCLEOTIDE SEQUENCE [LARGE SCALE GENOMIC DNA]</scope>
    <source>
        <strain evidence="8">N3</strain>
    </source>
</reference>
<dbReference type="SUPFAM" id="SSF55874">
    <property type="entry name" value="ATPase domain of HSP90 chaperone/DNA topoisomerase II/histidine kinase"/>
    <property type="match status" value="1"/>
</dbReference>
<dbReference type="EMBL" id="CP011409">
    <property type="protein sequence ID" value="AKZ62577.1"/>
    <property type="molecule type" value="Genomic_DNA"/>
</dbReference>
<dbReference type="Proteomes" id="UP000063429">
    <property type="component" value="Chromosome"/>
</dbReference>
<feature type="domain" description="Histidine kinase" evidence="5">
    <location>
        <begin position="160"/>
        <end position="373"/>
    </location>
</feature>
<comment type="catalytic activity">
    <reaction evidence="1">
        <text>ATP + protein L-histidine = ADP + protein N-phospho-L-histidine.</text>
        <dbReference type="EC" id="2.7.13.3"/>
    </reaction>
</comment>
<evidence type="ECO:0000259" key="5">
    <source>
        <dbReference type="PROSITE" id="PS50109"/>
    </source>
</evidence>
<dbReference type="Pfam" id="PF00072">
    <property type="entry name" value="Response_reg"/>
    <property type="match status" value="1"/>
</dbReference>
<organism evidence="7 8">
    <name type="scientific">Herbaspirillum hiltneri N3</name>
    <dbReference type="NCBI Taxonomy" id="1262470"/>
    <lineage>
        <taxon>Bacteria</taxon>
        <taxon>Pseudomonadati</taxon>
        <taxon>Pseudomonadota</taxon>
        <taxon>Betaproteobacteria</taxon>
        <taxon>Burkholderiales</taxon>
        <taxon>Oxalobacteraceae</taxon>
        <taxon>Herbaspirillum</taxon>
    </lineage>
</organism>
<dbReference type="RefSeq" id="WP_053196328.1">
    <property type="nucleotide sequence ID" value="NZ_CP011409.1"/>
</dbReference>
<dbReference type="EC" id="2.7.13.3" evidence="2"/>
<dbReference type="Pfam" id="PF02518">
    <property type="entry name" value="HATPase_c"/>
    <property type="match status" value="1"/>
</dbReference>
<dbReference type="SMART" id="SM00448">
    <property type="entry name" value="REC"/>
    <property type="match status" value="1"/>
</dbReference>
<dbReference type="SMART" id="SM00388">
    <property type="entry name" value="HisKA"/>
    <property type="match status" value="1"/>
</dbReference>
<dbReference type="InterPro" id="IPR011006">
    <property type="entry name" value="CheY-like_superfamily"/>
</dbReference>
<dbReference type="InterPro" id="IPR036097">
    <property type="entry name" value="HisK_dim/P_sf"/>
</dbReference>
<accession>A0ABN4HVA6</accession>
<sequence length="374" mass="41544">MNDHNKKTILPRVKFLLVDDLDENLLALSALLKRDDVELLQARSGFEALEYLLVHDVALAFIDVQMPDMDGFELAELIRGSERTRNVPLIFVTAGARDERRMFKGYESGAVDFLYKPIEPHILQNKAEVFFQLYRQKQQLALELRERTETLRLNEMFVAILGHDLRNPLGAVLTAATLIQRAYKEDVAQKASMQIINSGKRMGRLIDGMLDLARARLAGGIPLTRQPVSLDEVMQRVVQEHQAAFPESRIELQIDGNPAGHWDPDRLSQVAANLLGNAIRHGKPGETVLVLLDGNAPEQATFSVVNAGSIAPEVLPGIFDPFRSGAPYNGHNEGLGLGLYIVQQIVHAHQGEIDVQSGSGDKTVFTVTIPRQPR</sequence>
<dbReference type="PANTHER" id="PTHR43547:SF2">
    <property type="entry name" value="HYBRID SIGNAL TRANSDUCTION HISTIDINE KINASE C"/>
    <property type="match status" value="1"/>
</dbReference>
<dbReference type="InterPro" id="IPR001789">
    <property type="entry name" value="Sig_transdc_resp-reg_receiver"/>
</dbReference>
<dbReference type="InterPro" id="IPR005467">
    <property type="entry name" value="His_kinase_dom"/>
</dbReference>
<dbReference type="Gene3D" id="3.40.50.2300">
    <property type="match status" value="1"/>
</dbReference>
<keyword evidence="3 4" id="KW-0597">Phosphoprotein</keyword>
<dbReference type="Gene3D" id="3.30.565.10">
    <property type="entry name" value="Histidine kinase-like ATPase, C-terminal domain"/>
    <property type="match status" value="1"/>
</dbReference>
<dbReference type="CDD" id="cd00082">
    <property type="entry name" value="HisKA"/>
    <property type="match status" value="1"/>
</dbReference>
<evidence type="ECO:0000259" key="6">
    <source>
        <dbReference type="PROSITE" id="PS50110"/>
    </source>
</evidence>
<protein>
    <recommendedName>
        <fullName evidence="2">histidine kinase</fullName>
        <ecNumber evidence="2">2.7.13.3</ecNumber>
    </recommendedName>
</protein>
<dbReference type="InterPro" id="IPR003594">
    <property type="entry name" value="HATPase_dom"/>
</dbReference>
<dbReference type="PROSITE" id="PS50110">
    <property type="entry name" value="RESPONSE_REGULATORY"/>
    <property type="match status" value="1"/>
</dbReference>
<name>A0ABN4HVA6_9BURK</name>
<evidence type="ECO:0000256" key="1">
    <source>
        <dbReference type="ARBA" id="ARBA00000085"/>
    </source>
</evidence>
<evidence type="ECO:0000313" key="7">
    <source>
        <dbReference type="EMBL" id="AKZ62577.1"/>
    </source>
</evidence>
<dbReference type="PRINTS" id="PR00344">
    <property type="entry name" value="BCTRLSENSOR"/>
</dbReference>
<evidence type="ECO:0000313" key="8">
    <source>
        <dbReference type="Proteomes" id="UP000063429"/>
    </source>
</evidence>
<evidence type="ECO:0000256" key="4">
    <source>
        <dbReference type="PROSITE-ProRule" id="PRU00169"/>
    </source>
</evidence>
<dbReference type="PANTHER" id="PTHR43547">
    <property type="entry name" value="TWO-COMPONENT HISTIDINE KINASE"/>
    <property type="match status" value="1"/>
</dbReference>
<dbReference type="Gene3D" id="1.10.287.130">
    <property type="match status" value="1"/>
</dbReference>
<evidence type="ECO:0000256" key="3">
    <source>
        <dbReference type="ARBA" id="ARBA00022553"/>
    </source>
</evidence>
<evidence type="ECO:0000256" key="2">
    <source>
        <dbReference type="ARBA" id="ARBA00012438"/>
    </source>
</evidence>
<feature type="modified residue" description="4-aspartylphosphate" evidence="4">
    <location>
        <position position="63"/>
    </location>
</feature>
<feature type="domain" description="Response regulatory" evidence="6">
    <location>
        <begin position="14"/>
        <end position="131"/>
    </location>
</feature>
<proteinExistence type="predicted"/>
<dbReference type="SUPFAM" id="SSF52172">
    <property type="entry name" value="CheY-like"/>
    <property type="match status" value="1"/>
</dbReference>
<gene>
    <name evidence="7" type="ORF">F506_07700</name>
</gene>
<dbReference type="Pfam" id="PF00512">
    <property type="entry name" value="HisKA"/>
    <property type="match status" value="1"/>
</dbReference>
<dbReference type="InterPro" id="IPR004358">
    <property type="entry name" value="Sig_transdc_His_kin-like_C"/>
</dbReference>